<comment type="caution">
    <text evidence="2">The sequence shown here is derived from an EMBL/GenBank/DDBJ whole genome shotgun (WGS) entry which is preliminary data.</text>
</comment>
<sequence length="572" mass="60455">MSRISNSSTTAVAGGNARSSLGRRADSATVAHQSLSSGLTRSVSTSAIMEAKQRAANKDKINSANLKKNKKEPNADVTETKSTSMFDDCKFLRLLRRNDSKSAKAVTAVEATMTEANTEGPSTSTQAQSIGASSKKQSKVPAIVTIQPIDSIPSPPPAAMPGLNRRKTLKDLGPSIRSLARRCSSRFGNNSNRPNSFAGSSSDPVIQFSEGKGGLGADLGGVRGSQSLSMTTSYLPLKLSLSSLPRSLAPGPDGVVDLQQAAEPDVHQNTLSSPLSKYFPPPSATTPSQPFTGMPASASTLEKEQRIPIHRKVTLFRSKTMSLAKSSSSPSRAKATSPAPHNADTIDTTPSVSTANTMADDDDNTNAKNSARANSFPSRRRPQRDSMRLANGHGLDFNTFLPPITVTTSFSTISAGTSSSSVAADDEQASAVERSTNDLESALPGRSTLVPVPATIVAGSRLSDMDQQQKARRQIISLLAMGRKDRISAKTGHVMKAGSSSSSQPSTPTTTCPPTTPISQLSPLALEAQEDLIVSTTDGGEKKREEEEDPVERIAFMLVPKSRYEFQPLVVA</sequence>
<feature type="compositionally biased region" description="Low complexity" evidence="1">
    <location>
        <begin position="499"/>
        <end position="513"/>
    </location>
</feature>
<protein>
    <submittedName>
        <fullName evidence="2">Uncharacterized protein</fullName>
    </submittedName>
</protein>
<feature type="compositionally biased region" description="Polar residues" evidence="1">
    <location>
        <begin position="30"/>
        <end position="47"/>
    </location>
</feature>
<name>A0AAD4D288_9FUNG</name>
<feature type="compositionally biased region" description="Polar residues" evidence="1">
    <location>
        <begin position="1"/>
        <end position="11"/>
    </location>
</feature>
<feature type="region of interest" description="Disordered" evidence="1">
    <location>
        <begin position="264"/>
        <end position="303"/>
    </location>
</feature>
<feature type="region of interest" description="Disordered" evidence="1">
    <location>
        <begin position="115"/>
        <end position="134"/>
    </location>
</feature>
<dbReference type="AlphaFoldDB" id="A0AAD4D288"/>
<evidence type="ECO:0000313" key="2">
    <source>
        <dbReference type="EMBL" id="KAG0257852.1"/>
    </source>
</evidence>
<organism evidence="2 3">
    <name type="scientific">Linnemannia exigua</name>
    <dbReference type="NCBI Taxonomy" id="604196"/>
    <lineage>
        <taxon>Eukaryota</taxon>
        <taxon>Fungi</taxon>
        <taxon>Fungi incertae sedis</taxon>
        <taxon>Mucoromycota</taxon>
        <taxon>Mortierellomycotina</taxon>
        <taxon>Mortierellomycetes</taxon>
        <taxon>Mortierellales</taxon>
        <taxon>Mortierellaceae</taxon>
        <taxon>Linnemannia</taxon>
    </lineage>
</organism>
<gene>
    <name evidence="2" type="ORF">BGZ95_005120</name>
</gene>
<feature type="region of interest" description="Disordered" evidence="1">
    <location>
        <begin position="185"/>
        <end position="205"/>
    </location>
</feature>
<feature type="compositionally biased region" description="Low complexity" evidence="1">
    <location>
        <begin position="318"/>
        <end position="340"/>
    </location>
</feature>
<evidence type="ECO:0000256" key="1">
    <source>
        <dbReference type="SAM" id="MobiDB-lite"/>
    </source>
</evidence>
<feature type="region of interest" description="Disordered" evidence="1">
    <location>
        <begin position="491"/>
        <end position="551"/>
    </location>
</feature>
<feature type="compositionally biased region" description="Polar residues" evidence="1">
    <location>
        <begin position="368"/>
        <end position="377"/>
    </location>
</feature>
<feature type="compositionally biased region" description="Polar residues" evidence="1">
    <location>
        <begin position="120"/>
        <end position="134"/>
    </location>
</feature>
<feature type="region of interest" description="Disordered" evidence="1">
    <location>
        <begin position="416"/>
        <end position="445"/>
    </location>
</feature>
<reference evidence="2" key="1">
    <citation type="journal article" date="2020" name="Fungal Divers.">
        <title>Resolving the Mortierellaceae phylogeny through synthesis of multi-gene phylogenetics and phylogenomics.</title>
        <authorList>
            <person name="Vandepol N."/>
            <person name="Liber J."/>
            <person name="Desiro A."/>
            <person name="Na H."/>
            <person name="Kennedy M."/>
            <person name="Barry K."/>
            <person name="Grigoriev I.V."/>
            <person name="Miller A.N."/>
            <person name="O'Donnell K."/>
            <person name="Stajich J.E."/>
            <person name="Bonito G."/>
        </authorList>
    </citation>
    <scope>NUCLEOTIDE SEQUENCE</scope>
    <source>
        <strain evidence="2">NRRL 28262</strain>
    </source>
</reference>
<feature type="region of interest" description="Disordered" evidence="1">
    <location>
        <begin position="1"/>
        <end position="80"/>
    </location>
</feature>
<evidence type="ECO:0000313" key="3">
    <source>
        <dbReference type="Proteomes" id="UP001194580"/>
    </source>
</evidence>
<feature type="region of interest" description="Disordered" evidence="1">
    <location>
        <begin position="318"/>
        <end position="391"/>
    </location>
</feature>
<feature type="compositionally biased region" description="Basic and acidic residues" evidence="1">
    <location>
        <begin position="51"/>
        <end position="61"/>
    </location>
</feature>
<feature type="compositionally biased region" description="Polar residues" evidence="1">
    <location>
        <begin position="186"/>
        <end position="204"/>
    </location>
</feature>
<proteinExistence type="predicted"/>
<keyword evidence="3" id="KW-1185">Reference proteome</keyword>
<dbReference type="Proteomes" id="UP001194580">
    <property type="component" value="Unassembled WGS sequence"/>
</dbReference>
<dbReference type="EMBL" id="JAAAIL010002368">
    <property type="protein sequence ID" value="KAG0257852.1"/>
    <property type="molecule type" value="Genomic_DNA"/>
</dbReference>
<accession>A0AAD4D288</accession>